<dbReference type="SUPFAM" id="SSF51735">
    <property type="entry name" value="NAD(P)-binding Rossmann-fold domains"/>
    <property type="match status" value="1"/>
</dbReference>
<feature type="domain" description="Gfo/Idh/MocA-like oxidoreductase N-terminal" evidence="1">
    <location>
        <begin position="8"/>
        <end position="113"/>
    </location>
</feature>
<gene>
    <name evidence="2" type="ORF">DZF91_14735</name>
</gene>
<protein>
    <recommendedName>
        <fullName evidence="1">Gfo/Idh/MocA-like oxidoreductase N-terminal domain-containing protein</fullName>
    </recommendedName>
</protein>
<dbReference type="Pfam" id="PF01408">
    <property type="entry name" value="GFO_IDH_MocA"/>
    <property type="match status" value="1"/>
</dbReference>
<dbReference type="Gene3D" id="3.40.50.720">
    <property type="entry name" value="NAD(P)-binding Rossmann-like Domain"/>
    <property type="match status" value="1"/>
</dbReference>
<proteinExistence type="predicted"/>
<reference evidence="2 3" key="1">
    <citation type="submission" date="2018-08" db="EMBL/GenBank/DDBJ databases">
        <title>Actinomadura jelena sp. nov., a novel Actinomycete isolated from soil in Chad.</title>
        <authorList>
            <person name="Shi L."/>
        </authorList>
    </citation>
    <scope>NUCLEOTIDE SEQUENCE [LARGE SCALE GENOMIC DNA]</scope>
    <source>
        <strain evidence="2 3">NEAU-G17</strain>
    </source>
</reference>
<comment type="caution">
    <text evidence="2">The sequence shown here is derived from an EMBL/GenBank/DDBJ whole genome shotgun (WGS) entry which is preliminary data.</text>
</comment>
<sequence length="422" mass="45302">MVAVLLTCARVGFGAIARIHEDALRGLGVRTVAVIETDPARHDAVRGAGLTPVAEYAEAAAMRPDFWDICTPTGCHAEVLQEISGCAPEAPVVIEKPICDHADLVKLRSTLERHRGPIVVNENYSSSAVTAAVIEHVMRRGLTPTKVVVEMTKNRGRDYLAGRFIDPALGAFGYEGTHLIAAVAALGDARGQDYLDGTIDDIDVDNVALTGADGSVLDGSRWDTDHAEGRVGLSHQGGAFVGYRTPSGCEVELYTSLSGIVGYPCPPYAPAAARIEQSDAVTRYRIFRVDGTAPDGVAHQIVGFYEPLPGLDRGQGALAVYREWELAEHIAPVDDDTMTRHFRRTLDHIAGRGPNPFPPERALRALGLLHRWATAAKSEPGDDSDEVLGRSDTAATRARECARFRVPADVPVQRPGLQGARP</sequence>
<dbReference type="InterPro" id="IPR036291">
    <property type="entry name" value="NAD(P)-bd_dom_sf"/>
</dbReference>
<dbReference type="InterPro" id="IPR000683">
    <property type="entry name" value="Gfo/Idh/MocA-like_OxRdtase_N"/>
</dbReference>
<evidence type="ECO:0000313" key="3">
    <source>
        <dbReference type="Proteomes" id="UP000261811"/>
    </source>
</evidence>
<dbReference type="GO" id="GO:0000166">
    <property type="term" value="F:nucleotide binding"/>
    <property type="evidence" value="ECO:0007669"/>
    <property type="project" value="InterPro"/>
</dbReference>
<dbReference type="EMBL" id="QURH01000252">
    <property type="protein sequence ID" value="RFU40886.1"/>
    <property type="molecule type" value="Genomic_DNA"/>
</dbReference>
<dbReference type="OrthoDB" id="505700at2"/>
<evidence type="ECO:0000259" key="1">
    <source>
        <dbReference type="Pfam" id="PF01408"/>
    </source>
</evidence>
<organism evidence="2 3">
    <name type="scientific">Actinomadura logoneensis</name>
    <dbReference type="NCBI Taxonomy" id="2293572"/>
    <lineage>
        <taxon>Bacteria</taxon>
        <taxon>Bacillati</taxon>
        <taxon>Actinomycetota</taxon>
        <taxon>Actinomycetes</taxon>
        <taxon>Streptosporangiales</taxon>
        <taxon>Thermomonosporaceae</taxon>
        <taxon>Actinomadura</taxon>
    </lineage>
</organism>
<keyword evidence="3" id="KW-1185">Reference proteome</keyword>
<dbReference type="RefSeq" id="WP_117358036.1">
    <property type="nucleotide sequence ID" value="NZ_QURH01000252.1"/>
</dbReference>
<name>A0A372JM41_9ACTN</name>
<accession>A0A372JM41</accession>
<evidence type="ECO:0000313" key="2">
    <source>
        <dbReference type="EMBL" id="RFU40886.1"/>
    </source>
</evidence>
<dbReference type="Proteomes" id="UP000261811">
    <property type="component" value="Unassembled WGS sequence"/>
</dbReference>
<dbReference type="AlphaFoldDB" id="A0A372JM41"/>